<evidence type="ECO:0000256" key="6">
    <source>
        <dbReference type="ARBA" id="ARBA00022448"/>
    </source>
</evidence>
<dbReference type="PIRSF" id="PIRSF009375">
    <property type="entry name" value="Retromer_Vps35"/>
    <property type="match status" value="1"/>
</dbReference>
<dbReference type="GO" id="GO:0005770">
    <property type="term" value="C:late endosome"/>
    <property type="evidence" value="ECO:0007669"/>
    <property type="project" value="TreeGrafter"/>
</dbReference>
<dbReference type="Gene3D" id="1.25.40.660">
    <property type="entry name" value="Vacuolar protein sorting-associated protein 35, helical subcomplex Vps35-C"/>
    <property type="match status" value="1"/>
</dbReference>
<evidence type="ECO:0000256" key="5">
    <source>
        <dbReference type="ARBA" id="ARBA00006536"/>
    </source>
</evidence>
<dbReference type="EMBL" id="HBFA01006393">
    <property type="protein sequence ID" value="CAD8654129.1"/>
    <property type="molecule type" value="Transcribed_RNA"/>
</dbReference>
<dbReference type="GO" id="GO:0030906">
    <property type="term" value="C:retromer, cargo-selective complex"/>
    <property type="evidence" value="ECO:0007669"/>
    <property type="project" value="InterPro"/>
</dbReference>
<evidence type="ECO:0000256" key="3">
    <source>
        <dbReference type="ARBA" id="ARBA00004496"/>
    </source>
</evidence>
<protein>
    <recommendedName>
        <fullName evidence="11">Vacuolar protein sorting-associated protein 35</fullName>
    </recommendedName>
</protein>
<evidence type="ECO:0000256" key="10">
    <source>
        <dbReference type="ARBA" id="ARBA00023136"/>
    </source>
</evidence>
<sequence>MAQSEIGANLSPAEEQEKWLSDATKAVKQSAFYMKRAIDEGNLKDALKHSAAMLSELRTSQLSPQKYYALYMKACDEMRYLENFFRDLAKLGRSIAELYELVQHAGNILPRLYLLVTVGAVFIQTKEAPAKDVLKDVVEMTRGVQHPLRGLFLRAYLAQMTKDRLPDTGSEYEGEGGNVRDAVDFLLHNFTEMNKLWVRMQHQGPARLKEKREKERNELRDLVGKNLLVLSQLEGVDLELYQKTVLPWVLEQVVNCKDDIAQTYLMDAIVQVFPDEFHLHTLDPLITACMQLQPTVKAGTVLTLLMNRLARHVSDTPAAAPMFEEVKAFEKLSEGVQKCASLQTEATCTLDLVLLYQALMKFVAQLNTPDSLQRLDMVLEQCADVLGKRKESMTTKATKELVALLSAPLEQYDVVNTLSLRNYPRVMDLLSEEVRKELAVTIVRTILKSGTVISDVPKVEMLFEFVSRLVRDPEGAPPPEVDEDFEEQQNMVARLMHANLKGPTPAEHFKVLHAVRKQFGAGGAARLRITLPPVIFSALKLAREVVAQGAAAEVSVKKMFQFLHQSVQALADQGSPEVALRLYLECALASDAAANEPITYEFFTQAFLVYEEEVSDSRAQVSSLQLFIGALSRVRSLGQENRDSLVHKCAGYSSRLLKKPDQCRAAYLCSHLFWTDEVKDSENVLLCLKRALKIANKAQEVASAASTGEAVSLGLFVEVHNKYLYFFNAGNEAVTPSILQGLMELIQNEMRNSDNSNPTVEAFYNSTLTHIQHQKAQPGEVGERYAALAI</sequence>
<evidence type="ECO:0000256" key="11">
    <source>
        <dbReference type="PIRNR" id="PIRNR009375"/>
    </source>
</evidence>
<dbReference type="InterPro" id="IPR005378">
    <property type="entry name" value="Vps35"/>
</dbReference>
<dbReference type="FunFam" id="1.25.40.660:FF:000003">
    <property type="entry name" value="Vacuolar protein sorting-associated protein 35"/>
    <property type="match status" value="1"/>
</dbReference>
<dbReference type="GO" id="GO:0042147">
    <property type="term" value="P:retrograde transport, endosome to Golgi"/>
    <property type="evidence" value="ECO:0007669"/>
    <property type="project" value="InterPro"/>
</dbReference>
<dbReference type="PANTHER" id="PTHR11099">
    <property type="entry name" value="VACUOLAR SORTING PROTEIN 35"/>
    <property type="match status" value="1"/>
</dbReference>
<keyword evidence="8 11" id="KW-0653">Protein transport</keyword>
<evidence type="ECO:0000256" key="7">
    <source>
        <dbReference type="ARBA" id="ARBA00022490"/>
    </source>
</evidence>
<dbReference type="GO" id="GO:0006886">
    <property type="term" value="P:intracellular protein transport"/>
    <property type="evidence" value="ECO:0007669"/>
    <property type="project" value="TreeGrafter"/>
</dbReference>
<evidence type="ECO:0000256" key="9">
    <source>
        <dbReference type="ARBA" id="ARBA00023034"/>
    </source>
</evidence>
<keyword evidence="6 11" id="KW-0813">Transport</keyword>
<keyword evidence="9" id="KW-0333">Golgi apparatus</keyword>
<evidence type="ECO:0000313" key="12">
    <source>
        <dbReference type="EMBL" id="CAD8654129.1"/>
    </source>
</evidence>
<evidence type="ECO:0000256" key="8">
    <source>
        <dbReference type="ARBA" id="ARBA00022927"/>
    </source>
</evidence>
<evidence type="ECO:0000256" key="2">
    <source>
        <dbReference type="ARBA" id="ARBA00004179"/>
    </source>
</evidence>
<organism evidence="12">
    <name type="scientific">Pyramimonas obovata</name>
    <dbReference type="NCBI Taxonomy" id="1411642"/>
    <lineage>
        <taxon>Eukaryota</taxon>
        <taxon>Viridiplantae</taxon>
        <taxon>Chlorophyta</taxon>
        <taxon>Pyramimonadophyceae</taxon>
        <taxon>Pyramimonadales</taxon>
        <taxon>Pyramimonadaceae</taxon>
        <taxon>Pyramimonas</taxon>
        <taxon>Pyramimonas incertae sedis</taxon>
    </lineage>
</organism>
<dbReference type="AlphaFoldDB" id="A0A7S0N024"/>
<keyword evidence="7" id="KW-0963">Cytoplasm</keyword>
<comment type="similarity">
    <text evidence="5 11">Belongs to the VPS35 family.</text>
</comment>
<accession>A0A7S0N024</accession>
<evidence type="ECO:0000256" key="4">
    <source>
        <dbReference type="ARBA" id="ARBA00004546"/>
    </source>
</evidence>
<dbReference type="GO" id="GO:0005794">
    <property type="term" value="C:Golgi apparatus"/>
    <property type="evidence" value="ECO:0007669"/>
    <property type="project" value="UniProtKB-SubCell"/>
</dbReference>
<keyword evidence="10" id="KW-0472">Membrane</keyword>
<evidence type="ECO:0000256" key="1">
    <source>
        <dbReference type="ARBA" id="ARBA00004125"/>
    </source>
</evidence>
<comment type="subcellular location">
    <subcellularLocation>
        <location evidence="3">Cytoplasm</location>
    </subcellularLocation>
    <subcellularLocation>
        <location evidence="1">Endosome membrane</location>
        <topology evidence="1">Peripheral membrane protein</topology>
        <orientation evidence="1">Cytoplasmic side</orientation>
    </subcellularLocation>
    <subcellularLocation>
        <location evidence="4">Golgi apparatus</location>
        <location evidence="4">trans-Golgi network membrane</location>
        <topology evidence="4">Peripheral membrane protein</topology>
        <orientation evidence="4">Cytoplasmic side</orientation>
    </subcellularLocation>
    <subcellularLocation>
        <location evidence="2">Prevacuolar compartment membrane</location>
        <topology evidence="2">Peripheral membrane protein</topology>
        <orientation evidence="2">Cytoplasmic side</orientation>
    </subcellularLocation>
</comment>
<name>A0A7S0N024_9CHLO</name>
<dbReference type="GO" id="GO:0005829">
    <property type="term" value="C:cytosol"/>
    <property type="evidence" value="ECO:0007669"/>
    <property type="project" value="GOC"/>
</dbReference>
<comment type="function">
    <text evidence="11">Plays a role in vesicular protein sorting.</text>
</comment>
<dbReference type="InterPro" id="IPR042491">
    <property type="entry name" value="Vps35_C"/>
</dbReference>
<reference evidence="12" key="1">
    <citation type="submission" date="2021-01" db="EMBL/GenBank/DDBJ databases">
        <authorList>
            <person name="Corre E."/>
            <person name="Pelletier E."/>
            <person name="Niang G."/>
            <person name="Scheremetjew M."/>
            <person name="Finn R."/>
            <person name="Kale V."/>
            <person name="Holt S."/>
            <person name="Cochrane G."/>
            <person name="Meng A."/>
            <person name="Brown T."/>
            <person name="Cohen L."/>
        </authorList>
    </citation>
    <scope>NUCLEOTIDE SEQUENCE</scope>
    <source>
        <strain evidence="12">CCMP722</strain>
    </source>
</reference>
<dbReference type="PANTHER" id="PTHR11099:SF0">
    <property type="entry name" value="VACUOLAR PROTEIN SORTING-ASSOCIATED PROTEIN 35"/>
    <property type="match status" value="1"/>
</dbReference>
<dbReference type="GO" id="GO:0010008">
    <property type="term" value="C:endosome membrane"/>
    <property type="evidence" value="ECO:0007669"/>
    <property type="project" value="UniProtKB-SubCell"/>
</dbReference>
<proteinExistence type="inferred from homology"/>
<dbReference type="Pfam" id="PF03635">
    <property type="entry name" value="Vps35"/>
    <property type="match status" value="1"/>
</dbReference>
<gene>
    <name evidence="12" type="ORF">POBO1169_LOCUS3308</name>
</gene>